<dbReference type="CDD" id="cd00609">
    <property type="entry name" value="AAT_like"/>
    <property type="match status" value="1"/>
</dbReference>
<protein>
    <recommendedName>
        <fullName evidence="4">threonine-phosphate decarboxylase</fullName>
        <ecNumber evidence="4">4.1.1.81</ecNumber>
    </recommendedName>
    <alternativeName>
        <fullName evidence="8">L-threonine-O-3-phosphate decarboxylase</fullName>
    </alternativeName>
</protein>
<evidence type="ECO:0000256" key="6">
    <source>
        <dbReference type="ARBA" id="ARBA00022898"/>
    </source>
</evidence>
<accession>A0ABX1LP08</accession>
<keyword evidence="5" id="KW-0169">Cobalamin biosynthesis</keyword>
<proteinExistence type="predicted"/>
<dbReference type="InterPro" id="IPR004839">
    <property type="entry name" value="Aminotransferase_I/II_large"/>
</dbReference>
<dbReference type="Proteomes" id="UP000738376">
    <property type="component" value="Unassembled WGS sequence"/>
</dbReference>
<feature type="domain" description="Aminotransferase class I/classII large" evidence="10">
    <location>
        <begin position="30"/>
        <end position="358"/>
    </location>
</feature>
<dbReference type="Pfam" id="PF00155">
    <property type="entry name" value="Aminotran_1_2"/>
    <property type="match status" value="1"/>
</dbReference>
<evidence type="ECO:0000313" key="12">
    <source>
        <dbReference type="Proteomes" id="UP000738376"/>
    </source>
</evidence>
<evidence type="ECO:0000256" key="1">
    <source>
        <dbReference type="ARBA" id="ARBA00001933"/>
    </source>
</evidence>
<dbReference type="InterPro" id="IPR004838">
    <property type="entry name" value="NHTrfase_class1_PyrdxlP-BS"/>
</dbReference>
<comment type="caution">
    <text evidence="11">The sequence shown here is derived from an EMBL/GenBank/DDBJ whole genome shotgun (WGS) entry which is preliminary data.</text>
</comment>
<dbReference type="PANTHER" id="PTHR42885">
    <property type="entry name" value="HISTIDINOL-PHOSPHATE AMINOTRANSFERASE-RELATED"/>
    <property type="match status" value="1"/>
</dbReference>
<gene>
    <name evidence="11" type="ORF">HC246_00655</name>
</gene>
<keyword evidence="12" id="KW-1185">Reference proteome</keyword>
<dbReference type="NCBIfam" id="TIGR01140">
    <property type="entry name" value="L_thr_O3P_dcar"/>
    <property type="match status" value="1"/>
</dbReference>
<dbReference type="PANTHER" id="PTHR42885:SF1">
    <property type="entry name" value="THREONINE-PHOSPHATE DECARBOXYLASE"/>
    <property type="match status" value="1"/>
</dbReference>
<dbReference type="InterPro" id="IPR015424">
    <property type="entry name" value="PyrdxlP-dep_Trfase"/>
</dbReference>
<dbReference type="RefSeq" id="WP_169361703.1">
    <property type="nucleotide sequence ID" value="NZ_JAAVJL010000001.1"/>
</dbReference>
<comment type="cofactor">
    <cofactor evidence="1">
        <name>pyridoxal 5'-phosphate</name>
        <dbReference type="ChEBI" id="CHEBI:597326"/>
    </cofactor>
</comment>
<evidence type="ECO:0000256" key="4">
    <source>
        <dbReference type="ARBA" id="ARBA00012285"/>
    </source>
</evidence>
<evidence type="ECO:0000313" key="11">
    <source>
        <dbReference type="EMBL" id="NMF56574.1"/>
    </source>
</evidence>
<comment type="catalytic activity">
    <reaction evidence="9">
        <text>O-phospho-L-threonine + H(+) = (R)-1-aminopropan-2-yl phosphate + CO2</text>
        <dbReference type="Rhea" id="RHEA:11492"/>
        <dbReference type="ChEBI" id="CHEBI:15378"/>
        <dbReference type="ChEBI" id="CHEBI:16526"/>
        <dbReference type="ChEBI" id="CHEBI:58563"/>
        <dbReference type="ChEBI" id="CHEBI:58675"/>
        <dbReference type="EC" id="4.1.1.81"/>
    </reaction>
</comment>
<dbReference type="Gene3D" id="3.90.1150.10">
    <property type="entry name" value="Aspartate Aminotransferase, domain 1"/>
    <property type="match status" value="1"/>
</dbReference>
<name>A0ABX1LP08_9CYAN</name>
<dbReference type="InterPro" id="IPR015421">
    <property type="entry name" value="PyrdxlP-dep_Trfase_major"/>
</dbReference>
<dbReference type="InterPro" id="IPR005860">
    <property type="entry name" value="CobD"/>
</dbReference>
<comment type="pathway">
    <text evidence="3">Cofactor biosynthesis; adenosylcobalamin biosynthesis.</text>
</comment>
<evidence type="ECO:0000256" key="3">
    <source>
        <dbReference type="ARBA" id="ARBA00004953"/>
    </source>
</evidence>
<sequence>MVNDLKQASRPIHGGNRQWAASMAGISPEQILDFSASINPLGTPKSAIAAIQSHLTDLGHYPDPEYTLLREALGKFHQLSPEWILAGNGVAELLTWVGRDLSQLSSTVLFTPAFTDYYRALKTFDCQIERYPFLLRTQDVSFDSELPEITNSHTKGILINNPHNPTGYLFTRDSILPYLEKFALVVIDEAFMDFLTPDQQQSLIDLVPLHPNLVILRSLTKFYSLPALRLGYAIAHPERLQRWQAWRDPWCVNSLAAAAGIAVLEDVEFQQQTWAWLKSAKSQLFKGLSQISGLNPLPNAANYLLVQTEIAGSLLQKELLQKDKILIRDCLSFPELGDRYFRVAVRLEDENQKLINAIRVMRFNKEPDLL</sequence>
<dbReference type="GO" id="GO:0048472">
    <property type="term" value="F:threonine-phosphate decarboxylase activity"/>
    <property type="evidence" value="ECO:0007669"/>
    <property type="project" value="UniProtKB-EC"/>
</dbReference>
<keyword evidence="7 11" id="KW-0456">Lyase</keyword>
<evidence type="ECO:0000256" key="5">
    <source>
        <dbReference type="ARBA" id="ARBA00022573"/>
    </source>
</evidence>
<evidence type="ECO:0000259" key="10">
    <source>
        <dbReference type="Pfam" id="PF00155"/>
    </source>
</evidence>
<dbReference type="EMBL" id="JAAVJL010000001">
    <property type="protein sequence ID" value="NMF56574.1"/>
    <property type="molecule type" value="Genomic_DNA"/>
</dbReference>
<evidence type="ECO:0000256" key="8">
    <source>
        <dbReference type="ARBA" id="ARBA00029996"/>
    </source>
</evidence>
<dbReference type="PROSITE" id="PS00105">
    <property type="entry name" value="AA_TRANSFER_CLASS_1"/>
    <property type="match status" value="1"/>
</dbReference>
<dbReference type="SUPFAM" id="SSF53383">
    <property type="entry name" value="PLP-dependent transferases"/>
    <property type="match status" value="1"/>
</dbReference>
<dbReference type="Gene3D" id="3.40.640.10">
    <property type="entry name" value="Type I PLP-dependent aspartate aminotransferase-like (Major domain)"/>
    <property type="match status" value="1"/>
</dbReference>
<evidence type="ECO:0000256" key="9">
    <source>
        <dbReference type="ARBA" id="ARBA00048531"/>
    </source>
</evidence>
<comment type="function">
    <text evidence="2">Decarboxylates L-threonine-O-3-phosphate to yield (R)-1-amino-2-propanol O-2-phosphate, the precursor for the linkage between the nucleotide loop and the corrin ring in cobalamin.</text>
</comment>
<organism evidence="11 12">
    <name type="scientific">Pseudanabaena yagii GIHE-NHR1</name>
    <dbReference type="NCBI Taxonomy" id="2722753"/>
    <lineage>
        <taxon>Bacteria</taxon>
        <taxon>Bacillati</taxon>
        <taxon>Cyanobacteriota</taxon>
        <taxon>Cyanophyceae</taxon>
        <taxon>Pseudanabaenales</taxon>
        <taxon>Pseudanabaenaceae</taxon>
        <taxon>Pseudanabaena</taxon>
        <taxon>Pseudanabaena yagii</taxon>
    </lineage>
</organism>
<reference evidence="11 12" key="1">
    <citation type="submission" date="2020-03" db="EMBL/GenBank/DDBJ databases">
        <title>Draft Genome Sequence of 2-Methylisoborneol Producing Pseudanabaena yagii Strain GIHE-NHR1 Isolated from North Han River in South Korea.</title>
        <authorList>
            <person name="Jeong J."/>
        </authorList>
    </citation>
    <scope>NUCLEOTIDE SEQUENCE [LARGE SCALE GENOMIC DNA]</scope>
    <source>
        <strain evidence="11 12">GIHE-NHR1</strain>
    </source>
</reference>
<dbReference type="InterPro" id="IPR015422">
    <property type="entry name" value="PyrdxlP-dep_Trfase_small"/>
</dbReference>
<evidence type="ECO:0000256" key="2">
    <source>
        <dbReference type="ARBA" id="ARBA00003444"/>
    </source>
</evidence>
<evidence type="ECO:0000256" key="7">
    <source>
        <dbReference type="ARBA" id="ARBA00023239"/>
    </source>
</evidence>
<dbReference type="EC" id="4.1.1.81" evidence="4"/>
<keyword evidence="6" id="KW-0663">Pyridoxal phosphate</keyword>